<accession>A0AAV4QND8</accession>
<evidence type="ECO:0000313" key="1">
    <source>
        <dbReference type="EMBL" id="GIY09722.1"/>
    </source>
</evidence>
<dbReference type="Proteomes" id="UP001054837">
    <property type="component" value="Unassembled WGS sequence"/>
</dbReference>
<proteinExistence type="predicted"/>
<organism evidence="1 2">
    <name type="scientific">Caerostris darwini</name>
    <dbReference type="NCBI Taxonomy" id="1538125"/>
    <lineage>
        <taxon>Eukaryota</taxon>
        <taxon>Metazoa</taxon>
        <taxon>Ecdysozoa</taxon>
        <taxon>Arthropoda</taxon>
        <taxon>Chelicerata</taxon>
        <taxon>Arachnida</taxon>
        <taxon>Araneae</taxon>
        <taxon>Araneomorphae</taxon>
        <taxon>Entelegynae</taxon>
        <taxon>Araneoidea</taxon>
        <taxon>Araneidae</taxon>
        <taxon>Caerostris</taxon>
    </lineage>
</organism>
<sequence>MSNSCRQESLRLSLGEGAFYLHLKRSLSNSIPQGMKSIRREWKCGSLEEQSGFFEQDRCCSFLPHSYSITLSISTPPPQLEPFCQKKGRGCWVWAVVLLEKILEECRLHS</sequence>
<reference evidence="1 2" key="1">
    <citation type="submission" date="2021-06" db="EMBL/GenBank/DDBJ databases">
        <title>Caerostris darwini draft genome.</title>
        <authorList>
            <person name="Kono N."/>
            <person name="Arakawa K."/>
        </authorList>
    </citation>
    <scope>NUCLEOTIDE SEQUENCE [LARGE SCALE GENOMIC DNA]</scope>
</reference>
<gene>
    <name evidence="1" type="ORF">CDAR_60091</name>
</gene>
<keyword evidence="2" id="KW-1185">Reference proteome</keyword>
<dbReference type="AlphaFoldDB" id="A0AAV4QND8"/>
<comment type="caution">
    <text evidence="1">The sequence shown here is derived from an EMBL/GenBank/DDBJ whole genome shotgun (WGS) entry which is preliminary data.</text>
</comment>
<evidence type="ECO:0000313" key="2">
    <source>
        <dbReference type="Proteomes" id="UP001054837"/>
    </source>
</evidence>
<dbReference type="EMBL" id="BPLQ01004677">
    <property type="protein sequence ID" value="GIY09722.1"/>
    <property type="molecule type" value="Genomic_DNA"/>
</dbReference>
<protein>
    <submittedName>
        <fullName evidence="1">Uncharacterized protein</fullName>
    </submittedName>
</protein>
<name>A0AAV4QND8_9ARAC</name>